<dbReference type="PANTHER" id="PTHR42850:SF4">
    <property type="entry name" value="ZINC-DEPENDENT ENDOPOLYPHOSPHATASE"/>
    <property type="match status" value="1"/>
</dbReference>
<feature type="domain" description="Calcineurin-like phosphoesterase" evidence="1">
    <location>
        <begin position="5"/>
        <end position="173"/>
    </location>
</feature>
<evidence type="ECO:0000313" key="2">
    <source>
        <dbReference type="EMBL" id="MBW3364521.1"/>
    </source>
</evidence>
<name>A0ABS6XBN5_9BACT</name>
<dbReference type="EMBL" id="JAHWXQ010000001">
    <property type="protein sequence ID" value="MBW3364521.1"/>
    <property type="molecule type" value="Genomic_DNA"/>
</dbReference>
<reference evidence="2 3" key="1">
    <citation type="submission" date="2021-07" db="EMBL/GenBank/DDBJ databases">
        <authorList>
            <person name="Kim M.K."/>
        </authorList>
    </citation>
    <scope>NUCLEOTIDE SEQUENCE [LARGE SCALE GENOMIC DNA]</scope>
    <source>
        <strain evidence="2 3">HLY7-15</strain>
    </source>
</reference>
<dbReference type="RefSeq" id="WP_199109005.1">
    <property type="nucleotide sequence ID" value="NZ_JAHWXQ010000001.1"/>
</dbReference>
<dbReference type="Proteomes" id="UP000774935">
    <property type="component" value="Unassembled WGS sequence"/>
</dbReference>
<dbReference type="SUPFAM" id="SSF56300">
    <property type="entry name" value="Metallo-dependent phosphatases"/>
    <property type="match status" value="1"/>
</dbReference>
<comment type="caution">
    <text evidence="2">The sequence shown here is derived from an EMBL/GenBank/DDBJ whole genome shotgun (WGS) entry which is preliminary data.</text>
</comment>
<protein>
    <submittedName>
        <fullName evidence="2">Serine/threonine protein phosphatase</fullName>
    </submittedName>
</protein>
<accession>A0ABS6XBN5</accession>
<proteinExistence type="predicted"/>
<evidence type="ECO:0000313" key="3">
    <source>
        <dbReference type="Proteomes" id="UP000774935"/>
    </source>
</evidence>
<dbReference type="CDD" id="cd00144">
    <property type="entry name" value="MPP_PPP_family"/>
    <property type="match status" value="1"/>
</dbReference>
<dbReference type="InterPro" id="IPR050126">
    <property type="entry name" value="Ap4A_hydrolase"/>
</dbReference>
<dbReference type="InterPro" id="IPR004843">
    <property type="entry name" value="Calcineurin-like_PHP"/>
</dbReference>
<dbReference type="PANTHER" id="PTHR42850">
    <property type="entry name" value="METALLOPHOSPHOESTERASE"/>
    <property type="match status" value="1"/>
</dbReference>
<keyword evidence="3" id="KW-1185">Reference proteome</keyword>
<organism evidence="2 3">
    <name type="scientific">Pontibacter populi</name>
    <dbReference type="NCBI Taxonomy" id="890055"/>
    <lineage>
        <taxon>Bacteria</taxon>
        <taxon>Pseudomonadati</taxon>
        <taxon>Bacteroidota</taxon>
        <taxon>Cytophagia</taxon>
        <taxon>Cytophagales</taxon>
        <taxon>Hymenobacteraceae</taxon>
        <taxon>Pontibacter</taxon>
    </lineage>
</organism>
<dbReference type="InterPro" id="IPR029052">
    <property type="entry name" value="Metallo-depent_PP-like"/>
</dbReference>
<dbReference type="Gene3D" id="3.60.21.10">
    <property type="match status" value="1"/>
</dbReference>
<gene>
    <name evidence="2" type="ORF">KYK27_05675</name>
</gene>
<dbReference type="Pfam" id="PF00149">
    <property type="entry name" value="Metallophos"/>
    <property type="match status" value="1"/>
</dbReference>
<evidence type="ECO:0000259" key="1">
    <source>
        <dbReference type="Pfam" id="PF00149"/>
    </source>
</evidence>
<sequence length="231" mass="26330">MARYALTDIHGCAQTLKALVLGQLKLQKQDELYILGDLVNKGPDSKGVIDFIVHLQKQQYNVQCLRGNHDQMLLKAATKGESALNLSLPEKELVLQSFGIQEFEQLPPKYINFLKSLPYYLELPDYFLVHAGFDFKQDDIFKDKEAMLNIRGYKLMPAKLNNKRLLHGHTPVALHTIKKSVAHSSYSLNLDAGCVYYKNASYGNLIALDLDSQELYIQPNEDRPYSVRRKS</sequence>